<evidence type="ECO:0000313" key="1">
    <source>
        <dbReference type="EMBL" id="WGK69021.1"/>
    </source>
</evidence>
<proteinExistence type="predicted"/>
<dbReference type="Proteomes" id="UP001228690">
    <property type="component" value="Chromosome"/>
</dbReference>
<keyword evidence="2" id="KW-1185">Reference proteome</keyword>
<gene>
    <name evidence="1" type="ORF">P0082_11130</name>
</gene>
<sequence>MPELLSVDWISEHYSEKNDKWLFVYKLNKEKEARLIFRGTGTRPVEPTGLSKAVISGATELPGDPVYRD</sequence>
<dbReference type="RefSeq" id="WP_326927209.1">
    <property type="nucleotide sequence ID" value="NZ_CP123443.1"/>
</dbReference>
<organism evidence="1 2">
    <name type="scientific">Candidatus Haliotispira prima</name>
    <dbReference type="NCBI Taxonomy" id="3034016"/>
    <lineage>
        <taxon>Bacteria</taxon>
        <taxon>Pseudomonadati</taxon>
        <taxon>Spirochaetota</taxon>
        <taxon>Spirochaetia</taxon>
        <taxon>Spirochaetales</taxon>
        <taxon>Spirochaetaceae</taxon>
        <taxon>Candidatus Haliotispira</taxon>
    </lineage>
</organism>
<name>A0ABY8MG91_9SPIO</name>
<reference evidence="1 2" key="1">
    <citation type="submission" date="2023-04" db="EMBL/GenBank/DDBJ databases">
        <title>Spirochaete genome identified in red abalone sample constitutes a novel genus.</title>
        <authorList>
            <person name="Sharma S.P."/>
            <person name="Purcell C.M."/>
            <person name="Hyde J.R."/>
            <person name="Severin A.J."/>
        </authorList>
    </citation>
    <scope>NUCLEOTIDE SEQUENCE [LARGE SCALE GENOMIC DNA]</scope>
    <source>
        <strain evidence="1 2">SP-2023</strain>
    </source>
</reference>
<protein>
    <submittedName>
        <fullName evidence="1">Uncharacterized protein</fullName>
    </submittedName>
</protein>
<dbReference type="EMBL" id="CP123443">
    <property type="protein sequence ID" value="WGK69021.1"/>
    <property type="molecule type" value="Genomic_DNA"/>
</dbReference>
<evidence type="ECO:0000313" key="2">
    <source>
        <dbReference type="Proteomes" id="UP001228690"/>
    </source>
</evidence>
<accession>A0ABY8MG91</accession>